<dbReference type="Pfam" id="PF11253">
    <property type="entry name" value="DUF3052"/>
    <property type="match status" value="1"/>
</dbReference>
<dbReference type="Proteomes" id="UP001501005">
    <property type="component" value="Unassembled WGS sequence"/>
</dbReference>
<accession>A0ABN1NEP3</accession>
<organism evidence="1 2">
    <name type="scientific">Streptomyces thermoalcalitolerans</name>
    <dbReference type="NCBI Taxonomy" id="65605"/>
    <lineage>
        <taxon>Bacteria</taxon>
        <taxon>Bacillati</taxon>
        <taxon>Actinomycetota</taxon>
        <taxon>Actinomycetes</taxon>
        <taxon>Kitasatosporales</taxon>
        <taxon>Streptomycetaceae</taxon>
        <taxon>Streptomyces</taxon>
    </lineage>
</organism>
<dbReference type="EMBL" id="BAAAHG010000004">
    <property type="protein sequence ID" value="GAA0904384.1"/>
    <property type="molecule type" value="Genomic_DNA"/>
</dbReference>
<evidence type="ECO:0000313" key="2">
    <source>
        <dbReference type="Proteomes" id="UP001501005"/>
    </source>
</evidence>
<gene>
    <name evidence="1" type="ORF">GCM10009549_07770</name>
</gene>
<sequence length="234" mass="25127">MRLLPACCPRPARARFPDTQTGQKGVVCVTADRDTVSGVAATPPGSSPFRRSGPLGTCAIRPARVDYGQCFAHARGYEDLYRNIIRRQPVSATADHAEERTNPAVRLGFRPGQVVQEIGYDDDVDQELRDAIEDAIGGELVDEDYDDVADAVVLWFRDEDGDLTDALVDATTYIEEGGAILLLTPKTGRAGYVEPSDISEAATTAGLTASKSVSVGKDWSGSRLVTPKAAKSKR</sequence>
<comment type="caution">
    <text evidence="1">The sequence shown here is derived from an EMBL/GenBank/DDBJ whole genome shotgun (WGS) entry which is preliminary data.</text>
</comment>
<keyword evidence="2" id="KW-1185">Reference proteome</keyword>
<evidence type="ECO:0000313" key="1">
    <source>
        <dbReference type="EMBL" id="GAA0904384.1"/>
    </source>
</evidence>
<reference evidence="1 2" key="1">
    <citation type="journal article" date="2019" name="Int. J. Syst. Evol. Microbiol.">
        <title>The Global Catalogue of Microorganisms (GCM) 10K type strain sequencing project: providing services to taxonomists for standard genome sequencing and annotation.</title>
        <authorList>
            <consortium name="The Broad Institute Genomics Platform"/>
            <consortium name="The Broad Institute Genome Sequencing Center for Infectious Disease"/>
            <person name="Wu L."/>
            <person name="Ma J."/>
        </authorList>
    </citation>
    <scope>NUCLEOTIDE SEQUENCE [LARGE SCALE GENOMIC DNA]</scope>
    <source>
        <strain evidence="1 2">JCM 10673</strain>
    </source>
</reference>
<proteinExistence type="predicted"/>
<evidence type="ECO:0008006" key="3">
    <source>
        <dbReference type="Google" id="ProtNLM"/>
    </source>
</evidence>
<protein>
    <recommendedName>
        <fullName evidence="3">DUF3052 domain-containing protein</fullName>
    </recommendedName>
</protein>
<dbReference type="InterPro" id="IPR021412">
    <property type="entry name" value="DUF3052"/>
</dbReference>
<name>A0ABN1NEP3_9ACTN</name>